<dbReference type="InterPro" id="IPR016484">
    <property type="entry name" value="GTPase_Der"/>
</dbReference>
<dbReference type="NCBIfam" id="TIGR03594">
    <property type="entry name" value="GTPase_EngA"/>
    <property type="match status" value="1"/>
</dbReference>
<comment type="subunit">
    <text evidence="8">Associates with the 50S ribosomal subunit.</text>
</comment>
<proteinExistence type="inferred from homology"/>
<organism evidence="13">
    <name type="scientific">Treponema denticola H-22</name>
    <dbReference type="NCBI Taxonomy" id="999432"/>
    <lineage>
        <taxon>Bacteria</taxon>
        <taxon>Pseudomonadati</taxon>
        <taxon>Spirochaetota</taxon>
        <taxon>Spirochaetia</taxon>
        <taxon>Spirochaetales</taxon>
        <taxon>Treponemataceae</taxon>
        <taxon>Treponema</taxon>
    </lineage>
</organism>
<accession>A0A0E2E3Q0</accession>
<evidence type="ECO:0000256" key="10">
    <source>
        <dbReference type="RuleBase" id="RU004481"/>
    </source>
</evidence>
<reference evidence="13" key="1">
    <citation type="submission" date="2012-01" db="EMBL/GenBank/DDBJ databases">
        <title>The Genome Sequence of Treponema denticola H-22.</title>
        <authorList>
            <consortium name="The Broad Institute Genome Sequencing Platform"/>
            <person name="Earl A."/>
            <person name="Ward D."/>
            <person name="Feldgarden M."/>
            <person name="Gevers D."/>
            <person name="Blanton J.M."/>
            <person name="Fenno C.J."/>
            <person name="Baranova O.V."/>
            <person name="Mathney J."/>
            <person name="Dewhirst F.E."/>
            <person name="Izard J."/>
            <person name="Young S.K."/>
            <person name="Zeng Q."/>
            <person name="Gargeya S."/>
            <person name="Fitzgerald M."/>
            <person name="Haas B."/>
            <person name="Abouelleil A."/>
            <person name="Alvarado L."/>
            <person name="Arachchi H.M."/>
            <person name="Berlin A."/>
            <person name="Chapman S.B."/>
            <person name="Gearin G."/>
            <person name="Goldberg J."/>
            <person name="Griggs A."/>
            <person name="Gujja S."/>
            <person name="Hansen M."/>
            <person name="Heiman D."/>
            <person name="Howarth C."/>
            <person name="Larimer J."/>
            <person name="Lui A."/>
            <person name="MacDonald P.J.P."/>
            <person name="McCowen C."/>
            <person name="Montmayeur A."/>
            <person name="Murphy C."/>
            <person name="Neiman D."/>
            <person name="Pearson M."/>
            <person name="Priest M."/>
            <person name="Roberts A."/>
            <person name="Saif S."/>
            <person name="Shea T."/>
            <person name="Sisk P."/>
            <person name="Stolte C."/>
            <person name="Sykes S."/>
            <person name="Wortman J."/>
            <person name="Nusbaum C."/>
            <person name="Birren B."/>
        </authorList>
    </citation>
    <scope>NUCLEOTIDE SEQUENCE [LARGE SCALE GENOMIC DNA]</scope>
    <source>
        <strain evidence="13">H-22</strain>
    </source>
</reference>
<evidence type="ECO:0000256" key="5">
    <source>
        <dbReference type="ARBA" id="ARBA00022741"/>
    </source>
</evidence>
<dbReference type="InterPro" id="IPR006073">
    <property type="entry name" value="GTP-bd"/>
</dbReference>
<dbReference type="EMBL" id="AGDV01000012">
    <property type="protein sequence ID" value="EMB33147.1"/>
    <property type="molecule type" value="Genomic_DNA"/>
</dbReference>
<dbReference type="AlphaFoldDB" id="A0A0E2E3Q0"/>
<dbReference type="InterPro" id="IPR032859">
    <property type="entry name" value="KH_dom-like"/>
</dbReference>
<dbReference type="PIRSF" id="PIRSF006485">
    <property type="entry name" value="GTP-binding_EngA"/>
    <property type="match status" value="1"/>
</dbReference>
<dbReference type="InterPro" id="IPR005225">
    <property type="entry name" value="Small_GTP-bd"/>
</dbReference>
<keyword evidence="5 8" id="KW-0547">Nucleotide-binding</keyword>
<evidence type="ECO:0000313" key="13">
    <source>
        <dbReference type="EMBL" id="EMB33147.1"/>
    </source>
</evidence>
<feature type="binding site" evidence="8">
    <location>
        <begin position="37"/>
        <end position="44"/>
    </location>
    <ligand>
        <name>GTP</name>
        <dbReference type="ChEBI" id="CHEBI:37565"/>
        <label>1</label>
    </ligand>
</feature>
<dbReference type="InterPro" id="IPR027417">
    <property type="entry name" value="P-loop_NTPase"/>
</dbReference>
<dbReference type="InterPro" id="IPR015946">
    <property type="entry name" value="KH_dom-like_a/b"/>
</dbReference>
<dbReference type="PANTHER" id="PTHR43834">
    <property type="entry name" value="GTPASE DER"/>
    <property type="match status" value="1"/>
</dbReference>
<dbReference type="PROSITE" id="PS51712">
    <property type="entry name" value="G_ENGA"/>
    <property type="match status" value="1"/>
</dbReference>
<feature type="binding site" evidence="8">
    <location>
        <begin position="84"/>
        <end position="88"/>
    </location>
    <ligand>
        <name>GTP</name>
        <dbReference type="ChEBI" id="CHEBI:37565"/>
        <label>1</label>
    </ligand>
</feature>
<dbReference type="Gene3D" id="3.30.300.20">
    <property type="match status" value="1"/>
</dbReference>
<dbReference type="GO" id="GO:0043022">
    <property type="term" value="F:ribosome binding"/>
    <property type="evidence" value="ECO:0007669"/>
    <property type="project" value="TreeGrafter"/>
</dbReference>
<evidence type="ECO:0000256" key="3">
    <source>
        <dbReference type="ARBA" id="ARBA00022517"/>
    </source>
</evidence>
<dbReference type="GO" id="GO:0005525">
    <property type="term" value="F:GTP binding"/>
    <property type="evidence" value="ECO:0007669"/>
    <property type="project" value="UniProtKB-UniRule"/>
</dbReference>
<feature type="binding site" evidence="8">
    <location>
        <begin position="262"/>
        <end position="266"/>
    </location>
    <ligand>
        <name>GTP</name>
        <dbReference type="ChEBI" id="CHEBI:37565"/>
        <label>2</label>
    </ligand>
</feature>
<dbReference type="Proteomes" id="UP000011705">
    <property type="component" value="Chromosome"/>
</dbReference>
<feature type="binding site" evidence="8">
    <location>
        <begin position="151"/>
        <end position="154"/>
    </location>
    <ligand>
        <name>GTP</name>
        <dbReference type="ChEBI" id="CHEBI:37565"/>
        <label>1</label>
    </ligand>
</feature>
<keyword evidence="4 10" id="KW-0677">Repeat</keyword>
<comment type="similarity">
    <text evidence="1 8 9 10">Belongs to the TRAFAC class TrmE-Era-EngA-EngB-Septin-like GTPase superfamily. EngA (Der) GTPase family.</text>
</comment>
<dbReference type="NCBIfam" id="TIGR00231">
    <property type="entry name" value="small_GTP"/>
    <property type="match status" value="2"/>
</dbReference>
<feature type="binding site" evidence="8">
    <location>
        <begin position="215"/>
        <end position="222"/>
    </location>
    <ligand>
        <name>GTP</name>
        <dbReference type="ChEBI" id="CHEBI:37565"/>
        <label>2</label>
    </ligand>
</feature>
<feature type="binding site" evidence="8">
    <location>
        <begin position="327"/>
        <end position="330"/>
    </location>
    <ligand>
        <name>GTP</name>
        <dbReference type="ChEBI" id="CHEBI:37565"/>
        <label>2</label>
    </ligand>
</feature>
<dbReference type="GO" id="GO:0042254">
    <property type="term" value="P:ribosome biogenesis"/>
    <property type="evidence" value="ECO:0007669"/>
    <property type="project" value="UniProtKB-KW"/>
</dbReference>
<feature type="region of interest" description="Disordered" evidence="11">
    <location>
        <begin position="1"/>
        <end position="21"/>
    </location>
</feature>
<gene>
    <name evidence="8" type="primary">der</name>
    <name evidence="13" type="ORF">HMPREF9726_01508</name>
</gene>
<dbReference type="Pfam" id="PF01926">
    <property type="entry name" value="MMR_HSR1"/>
    <property type="match status" value="2"/>
</dbReference>
<keyword evidence="6 8" id="KW-0342">GTP-binding</keyword>
<dbReference type="PATRIC" id="fig|999432.5.peg.1563"/>
<evidence type="ECO:0000256" key="1">
    <source>
        <dbReference type="ARBA" id="ARBA00008279"/>
    </source>
</evidence>
<name>A0A0E2E3Q0_TREDN</name>
<protein>
    <recommendedName>
        <fullName evidence="2 8">GTPase Der</fullName>
    </recommendedName>
    <alternativeName>
        <fullName evidence="7 8">GTP-binding protein EngA</fullName>
    </alternativeName>
</protein>
<comment type="function">
    <text evidence="8 10">GTPase that plays an essential role in the late steps of ribosome biogenesis.</text>
</comment>
<evidence type="ECO:0000256" key="11">
    <source>
        <dbReference type="SAM" id="MobiDB-lite"/>
    </source>
</evidence>
<evidence type="ECO:0000256" key="7">
    <source>
        <dbReference type="ARBA" id="ARBA00032345"/>
    </source>
</evidence>
<dbReference type="CDD" id="cd01894">
    <property type="entry name" value="EngA1"/>
    <property type="match status" value="1"/>
</dbReference>
<keyword evidence="3 8" id="KW-0690">Ribosome biogenesis</keyword>
<dbReference type="Gene3D" id="3.40.50.300">
    <property type="entry name" value="P-loop containing nucleotide triphosphate hydrolases"/>
    <property type="match status" value="2"/>
</dbReference>
<dbReference type="RefSeq" id="WP_002684618.1">
    <property type="nucleotide sequence ID" value="NZ_CM001795.1"/>
</dbReference>
<dbReference type="PRINTS" id="PR00326">
    <property type="entry name" value="GTP1OBG"/>
</dbReference>
<evidence type="ECO:0000256" key="2">
    <source>
        <dbReference type="ARBA" id="ARBA00020953"/>
    </source>
</evidence>
<dbReference type="HAMAP" id="MF_00195">
    <property type="entry name" value="GTPase_Der"/>
    <property type="match status" value="1"/>
</dbReference>
<dbReference type="CDD" id="cd01895">
    <property type="entry name" value="EngA2"/>
    <property type="match status" value="1"/>
</dbReference>
<dbReference type="HOGENOM" id="CLU_016077_6_1_12"/>
<evidence type="ECO:0000256" key="6">
    <source>
        <dbReference type="ARBA" id="ARBA00023134"/>
    </source>
</evidence>
<dbReference type="Pfam" id="PF14714">
    <property type="entry name" value="KH_dom-like"/>
    <property type="match status" value="1"/>
</dbReference>
<comment type="caution">
    <text evidence="13">The sequence shown here is derived from an EMBL/GenBank/DDBJ whole genome shotgun (WGS) entry which is preliminary data.</text>
</comment>
<evidence type="ECO:0000256" key="8">
    <source>
        <dbReference type="HAMAP-Rule" id="MF_00195"/>
    </source>
</evidence>
<dbReference type="InterPro" id="IPR031166">
    <property type="entry name" value="G_ENGA"/>
</dbReference>
<evidence type="ECO:0000256" key="9">
    <source>
        <dbReference type="PROSITE-ProRule" id="PRU01049"/>
    </source>
</evidence>
<evidence type="ECO:0000256" key="4">
    <source>
        <dbReference type="ARBA" id="ARBA00022737"/>
    </source>
</evidence>
<feature type="domain" description="EngA-type G" evidence="12">
    <location>
        <begin position="209"/>
        <end position="384"/>
    </location>
</feature>
<evidence type="ECO:0000259" key="12">
    <source>
        <dbReference type="PROSITE" id="PS51712"/>
    </source>
</evidence>
<dbReference type="SUPFAM" id="SSF52540">
    <property type="entry name" value="P-loop containing nucleoside triphosphate hydrolases"/>
    <property type="match status" value="2"/>
</dbReference>
<sequence length="476" mass="53731">MPKTKDEIIDEENISPDSSEFSHQKKYKNIPLIAIVGRPNVGKSTLFNRFLRKRRSITDPTPGVTRDPVEAQAIINGLPVMLVDTGGFKLTRSGDKFEDTIDELVMEKTISTLKKADRILLLLDAGLATAEDEEFIQFLRPYFNKLVVAVNKTEGGRLMAEACNYYSYGFKSLTCISAEHGDNISELAEELTAGLDFSKVEELEEDDTIRITIVGKPNTGKSTLANYLTGSSASIISNVAGTTRDIVEGEFSYKNKKFLIQDTAGIRRKAKVNEDIEYYSVVRAIKSMDNADIVFHLIDVQEGLTEQDKKIIVQATNRGLGVIFVLNKWDLMEQTKKAFKDEEERIKVMFGKMDYAPVLAISANEGTGIKELLNTAVKMFEQLNKKIETSALNIALKDWLQAAPPPQGRQTAFTFRYIVQTGSRPPEFLLFSNRPDYVTESYMRYIQNKIRSDLGFEMIPILLKVKGSRKRWEERL</sequence>
<dbReference type="PANTHER" id="PTHR43834:SF6">
    <property type="entry name" value="GTPASE DER"/>
    <property type="match status" value="1"/>
</dbReference>